<dbReference type="PANTHER" id="PTHR24171">
    <property type="entry name" value="ANKYRIN REPEAT DOMAIN-CONTAINING PROTEIN 39-RELATED"/>
    <property type="match status" value="1"/>
</dbReference>
<dbReference type="SMART" id="SM00248">
    <property type="entry name" value="ANK"/>
    <property type="match status" value="2"/>
</dbReference>
<dbReference type="InterPro" id="IPR002110">
    <property type="entry name" value="Ankyrin_rpt"/>
</dbReference>
<feature type="repeat" description="ANK" evidence="3">
    <location>
        <begin position="1"/>
        <end position="31"/>
    </location>
</feature>
<evidence type="ECO:0000256" key="1">
    <source>
        <dbReference type="ARBA" id="ARBA00022737"/>
    </source>
</evidence>
<reference evidence="4" key="1">
    <citation type="journal article" date="2020" name="J. Eukaryot. Microbiol.">
        <title>De novo Sequencing, Assembly and Annotation of the Transcriptome for the Free-Living Testate Amoeba Arcella intermedia.</title>
        <authorList>
            <person name="Ribeiro G.M."/>
            <person name="Porfirio-Sousa A.L."/>
            <person name="Maurer-Alcala X.X."/>
            <person name="Katz L.A."/>
            <person name="Lahr D.J.G."/>
        </authorList>
    </citation>
    <scope>NUCLEOTIDE SEQUENCE</scope>
</reference>
<protein>
    <submittedName>
        <fullName evidence="4">Uncharacterized protein</fullName>
    </submittedName>
</protein>
<evidence type="ECO:0000256" key="3">
    <source>
        <dbReference type="PROSITE-ProRule" id="PRU00023"/>
    </source>
</evidence>
<dbReference type="PROSITE" id="PS50297">
    <property type="entry name" value="ANK_REP_REGION"/>
    <property type="match status" value="1"/>
</dbReference>
<dbReference type="AlphaFoldDB" id="A0A6B2LV17"/>
<evidence type="ECO:0000313" key="4">
    <source>
        <dbReference type="EMBL" id="NDV40541.1"/>
    </source>
</evidence>
<dbReference type="InterPro" id="IPR036770">
    <property type="entry name" value="Ankyrin_rpt-contain_sf"/>
</dbReference>
<accession>A0A6B2LV17</accession>
<dbReference type="Gene3D" id="1.25.40.20">
    <property type="entry name" value="Ankyrin repeat-containing domain"/>
    <property type="match status" value="1"/>
</dbReference>
<dbReference type="Pfam" id="PF12796">
    <property type="entry name" value="Ank_2"/>
    <property type="match status" value="1"/>
</dbReference>
<keyword evidence="2 3" id="KW-0040">ANK repeat</keyword>
<evidence type="ECO:0000256" key="2">
    <source>
        <dbReference type="ARBA" id="ARBA00023043"/>
    </source>
</evidence>
<name>A0A6B2LV17_9EUKA</name>
<dbReference type="SUPFAM" id="SSF48403">
    <property type="entry name" value="Ankyrin repeat"/>
    <property type="match status" value="1"/>
</dbReference>
<sequence length="97" mass="11282">MTPLHSACYHNLPDSCHMLLEAGANVRLTERQYRQNCLHVAVSRGNLECVKVILKHHSGDKLELLQITDKDGWDCFKLVKHPQLLKYLLEFQKEENQ</sequence>
<dbReference type="EMBL" id="GIBP01011572">
    <property type="protein sequence ID" value="NDV40541.1"/>
    <property type="molecule type" value="Transcribed_RNA"/>
</dbReference>
<organism evidence="4">
    <name type="scientific">Arcella intermedia</name>
    <dbReference type="NCBI Taxonomy" id="1963864"/>
    <lineage>
        <taxon>Eukaryota</taxon>
        <taxon>Amoebozoa</taxon>
        <taxon>Tubulinea</taxon>
        <taxon>Elardia</taxon>
        <taxon>Arcellinida</taxon>
        <taxon>Sphaerothecina</taxon>
        <taxon>Arcellidae</taxon>
        <taxon>Arcella</taxon>
    </lineage>
</organism>
<keyword evidence="1" id="KW-0677">Repeat</keyword>
<proteinExistence type="predicted"/>
<dbReference type="PROSITE" id="PS50088">
    <property type="entry name" value="ANK_REPEAT"/>
    <property type="match status" value="1"/>
</dbReference>